<sequence>MITHRPDDVPVGLRALIRDRAFLSILAFAIVIRIGIAIWPVIHHADEVWQYLEPAYHLGVGPWVMTWEAREGARSWLLPMLFAGPTALGYAIAPGSALPIILPRLVCGVISFGTIFGAVALGARLSRTHAMVAAVIATTWFEIAYFSSRTLSEPIATACFVAAAAALLVDRPPRWTVIGGALLGACCLVRFQYAPAVGILALWAGRLDGSRWRAMILGGVGAAIIAGAADLAGGAWPFMWIVRNFTLNLIDNRSAAFGVDPPWRYLVDIWDLWGWAVVPILILAVVGARRYPVLLVAAVVNLAIHALVPHKEYRFILLTTTLIVLLAGIGSIDLAARFRKTPTTGWIIAGWVLLSIACGATGDSTRTWGQNPELLAAWRVAGSQPQACGIAVYRPVEPIVGSYALFGRTAPIYQYGDDAQADARSSRAFDLVMTSADRAGDLPGYRLVDCPYAKRRYCVYARPGPCVKAPRTPGSRSTGCWNARASNGRARVTATSR</sequence>
<evidence type="ECO:0000256" key="3">
    <source>
        <dbReference type="ARBA" id="ARBA00022676"/>
    </source>
</evidence>
<feature type="transmembrane region" description="Helical" evidence="9">
    <location>
        <begin position="315"/>
        <end position="336"/>
    </location>
</feature>
<keyword evidence="4" id="KW-0808">Transferase</keyword>
<accession>A0A974S4N0</accession>
<evidence type="ECO:0000256" key="9">
    <source>
        <dbReference type="SAM" id="Phobius"/>
    </source>
</evidence>
<dbReference type="InterPro" id="IPR005599">
    <property type="entry name" value="GPI_mannosylTrfase"/>
</dbReference>
<keyword evidence="3" id="KW-0328">Glycosyltransferase</keyword>
<organism evidence="10 11">
    <name type="scientific">Sphingomonas aliaeris</name>
    <dbReference type="NCBI Taxonomy" id="2759526"/>
    <lineage>
        <taxon>Bacteria</taxon>
        <taxon>Pseudomonadati</taxon>
        <taxon>Pseudomonadota</taxon>
        <taxon>Alphaproteobacteria</taxon>
        <taxon>Sphingomonadales</taxon>
        <taxon>Sphingomonadaceae</taxon>
        <taxon>Sphingomonas</taxon>
    </lineage>
</organism>
<keyword evidence="7 9" id="KW-1133">Transmembrane helix</keyword>
<feature type="transmembrane region" description="Helical" evidence="9">
    <location>
        <begin position="129"/>
        <end position="146"/>
    </location>
</feature>
<dbReference type="GO" id="GO:0012505">
    <property type="term" value="C:endomembrane system"/>
    <property type="evidence" value="ECO:0007669"/>
    <property type="project" value="UniProtKB-SubCell"/>
</dbReference>
<gene>
    <name evidence="10" type="ORF">H5J25_17985</name>
</gene>
<feature type="transmembrane region" description="Helical" evidence="9">
    <location>
        <begin position="216"/>
        <end position="242"/>
    </location>
</feature>
<evidence type="ECO:0000256" key="7">
    <source>
        <dbReference type="ARBA" id="ARBA00022989"/>
    </source>
</evidence>
<evidence type="ECO:0008006" key="12">
    <source>
        <dbReference type="Google" id="ProtNLM"/>
    </source>
</evidence>
<feature type="transmembrane region" description="Helical" evidence="9">
    <location>
        <begin position="262"/>
        <end position="284"/>
    </location>
</feature>
<feature type="transmembrane region" description="Helical" evidence="9">
    <location>
        <begin position="21"/>
        <end position="42"/>
    </location>
</feature>
<dbReference type="KEGG" id="sari:H5J25_17985"/>
<evidence type="ECO:0000256" key="5">
    <source>
        <dbReference type="ARBA" id="ARBA00022692"/>
    </source>
</evidence>
<dbReference type="RefSeq" id="WP_202093450.1">
    <property type="nucleotide sequence ID" value="NZ_CP061035.1"/>
</dbReference>
<keyword evidence="8 9" id="KW-0472">Membrane</keyword>
<proteinExistence type="predicted"/>
<reference evidence="11" key="1">
    <citation type="submission" date="2020-09" db="EMBL/GenBank/DDBJ databases">
        <title>Sphingomonas sp., a new species isolated from pork steak.</title>
        <authorList>
            <person name="Heidler von Heilborn D."/>
        </authorList>
    </citation>
    <scope>NUCLEOTIDE SEQUENCE [LARGE SCALE GENOMIC DNA]</scope>
</reference>
<evidence type="ECO:0000256" key="6">
    <source>
        <dbReference type="ARBA" id="ARBA00022824"/>
    </source>
</evidence>
<evidence type="ECO:0000256" key="8">
    <source>
        <dbReference type="ARBA" id="ARBA00023136"/>
    </source>
</evidence>
<dbReference type="PANTHER" id="PTHR22760">
    <property type="entry name" value="GLYCOSYLTRANSFERASE"/>
    <property type="match status" value="1"/>
</dbReference>
<feature type="transmembrane region" description="Helical" evidence="9">
    <location>
        <begin position="105"/>
        <end position="123"/>
    </location>
</feature>
<evidence type="ECO:0000313" key="10">
    <source>
        <dbReference type="EMBL" id="QQV77185.1"/>
    </source>
</evidence>
<name>A0A974S4N0_9SPHN</name>
<protein>
    <recommendedName>
        <fullName evidence="12">Alg9-like mannosyltransferase family protein</fullName>
    </recommendedName>
</protein>
<dbReference type="GO" id="GO:0000030">
    <property type="term" value="F:mannosyltransferase activity"/>
    <property type="evidence" value="ECO:0007669"/>
    <property type="project" value="TreeGrafter"/>
</dbReference>
<feature type="transmembrane region" description="Helical" evidence="9">
    <location>
        <begin position="175"/>
        <end position="204"/>
    </location>
</feature>
<evidence type="ECO:0000256" key="2">
    <source>
        <dbReference type="ARBA" id="ARBA00004586"/>
    </source>
</evidence>
<dbReference type="Pfam" id="PF03901">
    <property type="entry name" value="Glyco_transf_22"/>
    <property type="match status" value="1"/>
</dbReference>
<comment type="subcellular location">
    <subcellularLocation>
        <location evidence="1">Endomembrane system</location>
        <topology evidence="1">Multi-pass membrane protein</topology>
    </subcellularLocation>
    <subcellularLocation>
        <location evidence="2">Endoplasmic reticulum membrane</location>
    </subcellularLocation>
</comment>
<feature type="transmembrane region" description="Helical" evidence="9">
    <location>
        <begin position="291"/>
        <end position="309"/>
    </location>
</feature>
<dbReference type="EMBL" id="CP061035">
    <property type="protein sequence ID" value="QQV77185.1"/>
    <property type="molecule type" value="Genomic_DNA"/>
</dbReference>
<keyword evidence="5 9" id="KW-0812">Transmembrane</keyword>
<dbReference type="Proteomes" id="UP000595894">
    <property type="component" value="Chromosome"/>
</dbReference>
<dbReference type="AlphaFoldDB" id="A0A974S4N0"/>
<keyword evidence="6" id="KW-0256">Endoplasmic reticulum</keyword>
<keyword evidence="11" id="KW-1185">Reference proteome</keyword>
<evidence type="ECO:0000313" key="11">
    <source>
        <dbReference type="Proteomes" id="UP000595894"/>
    </source>
</evidence>
<evidence type="ECO:0000256" key="4">
    <source>
        <dbReference type="ARBA" id="ARBA00022679"/>
    </source>
</evidence>
<evidence type="ECO:0000256" key="1">
    <source>
        <dbReference type="ARBA" id="ARBA00004127"/>
    </source>
</evidence>